<evidence type="ECO:0000313" key="2">
    <source>
        <dbReference type="EMBL" id="RYU95264.1"/>
    </source>
</evidence>
<reference evidence="2 3" key="1">
    <citation type="submission" date="2019-02" db="EMBL/GenBank/DDBJ databases">
        <title>Bacterial novel species Emticicia sp. 17J42-9 isolated from soil.</title>
        <authorList>
            <person name="Jung H.-Y."/>
        </authorList>
    </citation>
    <scope>NUCLEOTIDE SEQUENCE [LARGE SCALE GENOMIC DNA]</scope>
    <source>
        <strain evidence="2 3">17J42-9</strain>
    </source>
</reference>
<feature type="chain" id="PRO_5020815925" description="Lipoprotein" evidence="1">
    <location>
        <begin position="19"/>
        <end position="149"/>
    </location>
</feature>
<evidence type="ECO:0008006" key="4">
    <source>
        <dbReference type="Google" id="ProtNLM"/>
    </source>
</evidence>
<dbReference type="RefSeq" id="WP_130021313.1">
    <property type="nucleotide sequence ID" value="NZ_SEWF01000016.1"/>
</dbReference>
<evidence type="ECO:0000256" key="1">
    <source>
        <dbReference type="SAM" id="SignalP"/>
    </source>
</evidence>
<dbReference type="OrthoDB" id="9832708at2"/>
<gene>
    <name evidence="2" type="ORF">EWM59_12490</name>
</gene>
<dbReference type="AlphaFoldDB" id="A0A4Q5LZG0"/>
<keyword evidence="3" id="KW-1185">Reference proteome</keyword>
<protein>
    <recommendedName>
        <fullName evidence="4">Lipoprotein</fullName>
    </recommendedName>
</protein>
<comment type="caution">
    <text evidence="2">The sequence shown here is derived from an EMBL/GenBank/DDBJ whole genome shotgun (WGS) entry which is preliminary data.</text>
</comment>
<dbReference type="Proteomes" id="UP000293162">
    <property type="component" value="Unassembled WGS sequence"/>
</dbReference>
<organism evidence="2 3">
    <name type="scientific">Emticicia agri</name>
    <dbReference type="NCBI Taxonomy" id="2492393"/>
    <lineage>
        <taxon>Bacteria</taxon>
        <taxon>Pseudomonadati</taxon>
        <taxon>Bacteroidota</taxon>
        <taxon>Cytophagia</taxon>
        <taxon>Cytophagales</taxon>
        <taxon>Leadbetterellaceae</taxon>
        <taxon>Emticicia</taxon>
    </lineage>
</organism>
<feature type="signal peptide" evidence="1">
    <location>
        <begin position="1"/>
        <end position="18"/>
    </location>
</feature>
<sequence length="149" mass="16577">MKTKAVILLASSAFLLNACIGPKTCLYYVSFTNKSSEPVQFGWGSRSGGKIKMVEVKDQNTIDFSFWTDEMPLGSFPQDGDSVVVILGNGKKIIDVKQCEILNGEINCQQDARSFFNPKAYSRYQNSMLNRSCGGVEYVFTDTDAMRAR</sequence>
<keyword evidence="1" id="KW-0732">Signal</keyword>
<accession>A0A4Q5LZG0</accession>
<evidence type="ECO:0000313" key="3">
    <source>
        <dbReference type="Proteomes" id="UP000293162"/>
    </source>
</evidence>
<dbReference type="EMBL" id="SEWF01000016">
    <property type="protein sequence ID" value="RYU95264.1"/>
    <property type="molecule type" value="Genomic_DNA"/>
</dbReference>
<name>A0A4Q5LZG0_9BACT</name>
<proteinExistence type="predicted"/>